<keyword evidence="2 5" id="KW-0812">Transmembrane</keyword>
<organism evidence="6 7">
    <name type="scientific">Lutibaculum baratangense AMV1</name>
    <dbReference type="NCBI Taxonomy" id="631454"/>
    <lineage>
        <taxon>Bacteria</taxon>
        <taxon>Pseudomonadati</taxon>
        <taxon>Pseudomonadota</taxon>
        <taxon>Alphaproteobacteria</taxon>
        <taxon>Hyphomicrobiales</taxon>
        <taxon>Tepidamorphaceae</taxon>
        <taxon>Lutibaculum</taxon>
    </lineage>
</organism>
<dbReference type="AlphaFoldDB" id="V4TJD3"/>
<dbReference type="EMBL" id="AWXZ01000017">
    <property type="protein sequence ID" value="ESR26028.1"/>
    <property type="molecule type" value="Genomic_DNA"/>
</dbReference>
<comment type="subcellular location">
    <subcellularLocation>
        <location evidence="1">Endomembrane system</location>
        <topology evidence="1">Multi-pass membrane protein</topology>
    </subcellularLocation>
</comment>
<feature type="transmembrane region" description="Helical" evidence="5">
    <location>
        <begin position="99"/>
        <end position="131"/>
    </location>
</feature>
<dbReference type="Proteomes" id="UP000017819">
    <property type="component" value="Unassembled WGS sequence"/>
</dbReference>
<sequence>MAAIQPPIAGGDESAALQLLQRRRKVFLAGLCTVALLFSLLGAPGIPAGSYPHEWIEYGGMLLIGVCILGRVWATLYIGGRKKTELVRHGPYSLCRNPLYLFSFLGAAGLGALFGSLIFSLVLLAGCWAVFHLVTIREERFLRSRFGQAYEEYCREVPRFLPRFAGWRDLGTVEASPRLVLVAMRDSSVFLAAVPVAEGIEYLHQAGLLPTLFQLV</sequence>
<keyword evidence="3 5" id="KW-1133">Transmembrane helix</keyword>
<protein>
    <submittedName>
        <fullName evidence="6">Nickel-cobalt-cadmium resistance protein NCCN</fullName>
    </submittedName>
</protein>
<dbReference type="GO" id="GO:0016740">
    <property type="term" value="F:transferase activity"/>
    <property type="evidence" value="ECO:0007669"/>
    <property type="project" value="UniProtKB-ARBA"/>
</dbReference>
<comment type="caution">
    <text evidence="6">The sequence shown here is derived from an EMBL/GenBank/DDBJ whole genome shotgun (WGS) entry which is preliminary data.</text>
</comment>
<dbReference type="PANTHER" id="PTHR12714:SF9">
    <property type="entry name" value="PROTEIN-S-ISOPRENYLCYSTEINE O-METHYLTRANSFERASE"/>
    <property type="match status" value="1"/>
</dbReference>
<dbReference type="eggNOG" id="COG2020">
    <property type="taxonomic scope" value="Bacteria"/>
</dbReference>
<evidence type="ECO:0000256" key="3">
    <source>
        <dbReference type="ARBA" id="ARBA00022989"/>
    </source>
</evidence>
<keyword evidence="4 5" id="KW-0472">Membrane</keyword>
<proteinExistence type="predicted"/>
<gene>
    <name evidence="6" type="ORF">N177_1363</name>
</gene>
<feature type="transmembrane region" description="Helical" evidence="5">
    <location>
        <begin position="26"/>
        <end position="46"/>
    </location>
</feature>
<dbReference type="RefSeq" id="WP_023431508.1">
    <property type="nucleotide sequence ID" value="NZ_AWXZ01000017.1"/>
</dbReference>
<feature type="transmembrane region" description="Helical" evidence="5">
    <location>
        <begin position="58"/>
        <end position="78"/>
    </location>
</feature>
<evidence type="ECO:0000313" key="6">
    <source>
        <dbReference type="EMBL" id="ESR26028.1"/>
    </source>
</evidence>
<dbReference type="GO" id="GO:0012505">
    <property type="term" value="C:endomembrane system"/>
    <property type="evidence" value="ECO:0007669"/>
    <property type="project" value="UniProtKB-SubCell"/>
</dbReference>
<evidence type="ECO:0000313" key="7">
    <source>
        <dbReference type="Proteomes" id="UP000017819"/>
    </source>
</evidence>
<dbReference type="Pfam" id="PF04191">
    <property type="entry name" value="PEMT"/>
    <property type="match status" value="1"/>
</dbReference>
<dbReference type="Gene3D" id="1.20.120.1630">
    <property type="match status" value="1"/>
</dbReference>
<keyword evidence="7" id="KW-1185">Reference proteome</keyword>
<evidence type="ECO:0000256" key="2">
    <source>
        <dbReference type="ARBA" id="ARBA00022692"/>
    </source>
</evidence>
<reference evidence="6 7" key="1">
    <citation type="journal article" date="2014" name="Genome Announc.">
        <title>Draft Genome Sequence of Lutibaculum baratangense Strain AMV1T, Isolated from a Mud Volcano in Andamans, India.</title>
        <authorList>
            <person name="Singh A."/>
            <person name="Sreenivas A."/>
            <person name="Sathyanarayana Reddy G."/>
            <person name="Pinnaka A.K."/>
            <person name="Shivaji S."/>
        </authorList>
    </citation>
    <scope>NUCLEOTIDE SEQUENCE [LARGE SCALE GENOMIC DNA]</scope>
    <source>
        <strain evidence="6 7">AMV1</strain>
    </source>
</reference>
<dbReference type="InterPro" id="IPR007318">
    <property type="entry name" value="Phopholipid_MeTrfase"/>
</dbReference>
<accession>V4TJD3</accession>
<evidence type="ECO:0000256" key="4">
    <source>
        <dbReference type="ARBA" id="ARBA00023136"/>
    </source>
</evidence>
<evidence type="ECO:0000256" key="5">
    <source>
        <dbReference type="SAM" id="Phobius"/>
    </source>
</evidence>
<dbReference type="STRING" id="631454.N177_1363"/>
<evidence type="ECO:0000256" key="1">
    <source>
        <dbReference type="ARBA" id="ARBA00004127"/>
    </source>
</evidence>
<dbReference type="PANTHER" id="PTHR12714">
    <property type="entry name" value="PROTEIN-S ISOPRENYLCYSTEINE O-METHYLTRANSFERASE"/>
    <property type="match status" value="1"/>
</dbReference>
<dbReference type="PATRIC" id="fig|631454.5.peg.1348"/>
<name>V4TJD3_9HYPH</name>